<evidence type="ECO:0000259" key="6">
    <source>
        <dbReference type="PROSITE" id="PS50157"/>
    </source>
</evidence>
<dbReference type="GO" id="GO:0000978">
    <property type="term" value="F:RNA polymerase II cis-regulatory region sequence-specific DNA binding"/>
    <property type="evidence" value="ECO:0007669"/>
    <property type="project" value="TreeGrafter"/>
</dbReference>
<dbReference type="SMART" id="SM00355">
    <property type="entry name" value="ZnF_C2H2"/>
    <property type="match status" value="5"/>
</dbReference>
<dbReference type="Proteomes" id="UP001151699">
    <property type="component" value="Unassembled WGS sequence"/>
</dbReference>
<dbReference type="PANTHER" id="PTHR14003">
    <property type="entry name" value="TRANSCRIPTIONAL REPRESSOR PROTEIN YY"/>
    <property type="match status" value="1"/>
</dbReference>
<proteinExistence type="predicted"/>
<keyword evidence="4" id="KW-0862">Zinc</keyword>
<evidence type="ECO:0000256" key="5">
    <source>
        <dbReference type="PROSITE-ProRule" id="PRU00042"/>
    </source>
</evidence>
<dbReference type="GO" id="GO:0031519">
    <property type="term" value="C:PcG protein complex"/>
    <property type="evidence" value="ECO:0007669"/>
    <property type="project" value="TreeGrafter"/>
</dbReference>
<keyword evidence="8" id="KW-1185">Reference proteome</keyword>
<name>A0A9Q0MIA1_9DIPT</name>
<feature type="domain" description="C2H2-type" evidence="6">
    <location>
        <begin position="53"/>
        <end position="80"/>
    </location>
</feature>
<evidence type="ECO:0000313" key="8">
    <source>
        <dbReference type="Proteomes" id="UP001151699"/>
    </source>
</evidence>
<accession>A0A9Q0MIA1</accession>
<keyword evidence="1" id="KW-0479">Metal-binding</keyword>
<keyword evidence="2" id="KW-0677">Repeat</keyword>
<evidence type="ECO:0000256" key="2">
    <source>
        <dbReference type="ARBA" id="ARBA00022737"/>
    </source>
</evidence>
<organism evidence="7 8">
    <name type="scientific">Pseudolycoriella hygida</name>
    <dbReference type="NCBI Taxonomy" id="35572"/>
    <lineage>
        <taxon>Eukaryota</taxon>
        <taxon>Metazoa</taxon>
        <taxon>Ecdysozoa</taxon>
        <taxon>Arthropoda</taxon>
        <taxon>Hexapoda</taxon>
        <taxon>Insecta</taxon>
        <taxon>Pterygota</taxon>
        <taxon>Neoptera</taxon>
        <taxon>Endopterygota</taxon>
        <taxon>Diptera</taxon>
        <taxon>Nematocera</taxon>
        <taxon>Sciaroidea</taxon>
        <taxon>Sciaridae</taxon>
        <taxon>Pseudolycoriella</taxon>
    </lineage>
</organism>
<dbReference type="Pfam" id="PF00096">
    <property type="entry name" value="zf-C2H2"/>
    <property type="match status" value="1"/>
</dbReference>
<evidence type="ECO:0000256" key="4">
    <source>
        <dbReference type="ARBA" id="ARBA00022833"/>
    </source>
</evidence>
<gene>
    <name evidence="7" type="primary">Kr-h1_0</name>
    <name evidence="7" type="ORF">Bhyg_17923</name>
</gene>
<feature type="domain" description="C2H2-type" evidence="6">
    <location>
        <begin position="25"/>
        <end position="52"/>
    </location>
</feature>
<dbReference type="Pfam" id="PF13894">
    <property type="entry name" value="zf-C2H2_4"/>
    <property type="match status" value="1"/>
</dbReference>
<keyword evidence="3 5" id="KW-0863">Zinc-finger</keyword>
<dbReference type="GO" id="GO:0008270">
    <property type="term" value="F:zinc ion binding"/>
    <property type="evidence" value="ECO:0007669"/>
    <property type="project" value="UniProtKB-KW"/>
</dbReference>
<dbReference type="InterPro" id="IPR013087">
    <property type="entry name" value="Znf_C2H2_type"/>
</dbReference>
<reference evidence="7" key="1">
    <citation type="submission" date="2022-07" db="EMBL/GenBank/DDBJ databases">
        <authorList>
            <person name="Trinca V."/>
            <person name="Uliana J.V.C."/>
            <person name="Torres T.T."/>
            <person name="Ward R.J."/>
            <person name="Monesi N."/>
        </authorList>
    </citation>
    <scope>NUCLEOTIDE SEQUENCE</scope>
    <source>
        <strain evidence="7">HSMRA1968</strain>
        <tissue evidence="7">Whole embryos</tissue>
    </source>
</reference>
<dbReference type="PROSITE" id="PS00028">
    <property type="entry name" value="ZINC_FINGER_C2H2_1"/>
    <property type="match status" value="3"/>
</dbReference>
<feature type="domain" description="C2H2-type" evidence="6">
    <location>
        <begin position="81"/>
        <end position="105"/>
    </location>
</feature>
<dbReference type="Gene3D" id="3.30.160.60">
    <property type="entry name" value="Classic Zinc Finger"/>
    <property type="match status" value="3"/>
</dbReference>
<dbReference type="OrthoDB" id="7736743at2759"/>
<comment type="caution">
    <text evidence="7">The sequence shown here is derived from an EMBL/GenBank/DDBJ whole genome shotgun (WGS) entry which is preliminary data.</text>
</comment>
<dbReference type="SUPFAM" id="SSF57667">
    <property type="entry name" value="beta-beta-alpha zinc fingers"/>
    <property type="match status" value="2"/>
</dbReference>
<evidence type="ECO:0000256" key="1">
    <source>
        <dbReference type="ARBA" id="ARBA00022723"/>
    </source>
</evidence>
<dbReference type="GO" id="GO:0005667">
    <property type="term" value="C:transcription regulator complex"/>
    <property type="evidence" value="ECO:0007669"/>
    <property type="project" value="TreeGrafter"/>
</dbReference>
<dbReference type="GO" id="GO:0000785">
    <property type="term" value="C:chromatin"/>
    <property type="evidence" value="ECO:0007669"/>
    <property type="project" value="TreeGrafter"/>
</dbReference>
<dbReference type="AlphaFoldDB" id="A0A9Q0MIA1"/>
<evidence type="ECO:0000313" key="7">
    <source>
        <dbReference type="EMBL" id="KAJ6604860.1"/>
    </source>
</evidence>
<feature type="non-terminal residue" evidence="7">
    <location>
        <position position="137"/>
    </location>
</feature>
<dbReference type="GO" id="GO:0000981">
    <property type="term" value="F:DNA-binding transcription factor activity, RNA polymerase II-specific"/>
    <property type="evidence" value="ECO:0007669"/>
    <property type="project" value="TreeGrafter"/>
</dbReference>
<evidence type="ECO:0000256" key="3">
    <source>
        <dbReference type="ARBA" id="ARBA00022771"/>
    </source>
</evidence>
<sequence>MCPLAFKVKLILKRHMLIHTTPLNISCNMCSKKFRRQDDLDAHLRSHLQYRKFACTFCSQTFVTSGGLKSHIGVHNGLRPFRCGMPKCQMTFINTSSASVHRRTHLIGNMYRCDNCMLEFKHFREFRMHTEICQSDA</sequence>
<dbReference type="InterPro" id="IPR036236">
    <property type="entry name" value="Znf_C2H2_sf"/>
</dbReference>
<protein>
    <submittedName>
        <fullName evidence="7">Krueppel like 1</fullName>
    </submittedName>
</protein>
<dbReference type="EMBL" id="WJQU01005922">
    <property type="protein sequence ID" value="KAJ6604860.1"/>
    <property type="molecule type" value="Genomic_DNA"/>
</dbReference>
<dbReference type="PANTHER" id="PTHR14003:SF19">
    <property type="entry name" value="YY2 TRANSCRIPTION FACTOR"/>
    <property type="match status" value="1"/>
</dbReference>
<dbReference type="PROSITE" id="PS50157">
    <property type="entry name" value="ZINC_FINGER_C2H2_2"/>
    <property type="match status" value="3"/>
</dbReference>